<feature type="domain" description="ENPP1-3/EXOG-like endonuclease/phosphodiesterase" evidence="4">
    <location>
        <begin position="54"/>
        <end position="249"/>
    </location>
</feature>
<keyword evidence="3" id="KW-0732">Signal</keyword>
<dbReference type="EMBL" id="VITR01000036">
    <property type="protein sequence ID" value="TWB33102.1"/>
    <property type="molecule type" value="Genomic_DNA"/>
</dbReference>
<feature type="active site" description="Proton acceptor" evidence="1">
    <location>
        <position position="118"/>
    </location>
</feature>
<keyword evidence="2" id="KW-0479">Metal-binding</keyword>
<feature type="chain" id="PRO_5022008286" evidence="3">
    <location>
        <begin position="25"/>
        <end position="273"/>
    </location>
</feature>
<dbReference type="SUPFAM" id="SSF54060">
    <property type="entry name" value="His-Me finger endonucleases"/>
    <property type="match status" value="1"/>
</dbReference>
<feature type="signal peptide" evidence="3">
    <location>
        <begin position="1"/>
        <end position="24"/>
    </location>
</feature>
<sequence length="273" mass="30016">MMKQVYLAGLVVLAWLSMFGEPWAAEIPDACQTQAPWGAPQWTGTEPPVTALCHRAYVALHDDVKLVPDFVSWSLTAEHALGCLPRKDSFAPDPDLPPGHRAELADYKGHAGVYDRGHMAPNSDFEWDAQVQRESFYLSNMSPQASHLNQWEWERLEEVTRAWALTRGPLVVMDGPIWGATVETIGTDQVGVPAAYWKVIVDGSGQVALFIMQNEATAKGDLTPYAVSVAQVETAAGFTLPLPAGVDRTAVSVVWPADMEAFQERKRATCQIR</sequence>
<dbReference type="Pfam" id="PF01223">
    <property type="entry name" value="Endonuclease_NS"/>
    <property type="match status" value="1"/>
</dbReference>
<evidence type="ECO:0000256" key="3">
    <source>
        <dbReference type="SAM" id="SignalP"/>
    </source>
</evidence>
<evidence type="ECO:0000259" key="4">
    <source>
        <dbReference type="SMART" id="SM00477"/>
    </source>
</evidence>
<dbReference type="GO" id="GO:0046872">
    <property type="term" value="F:metal ion binding"/>
    <property type="evidence" value="ECO:0007669"/>
    <property type="project" value="UniProtKB-KW"/>
</dbReference>
<dbReference type="InterPro" id="IPR001604">
    <property type="entry name" value="Endo_G_ENPP1-like_dom"/>
</dbReference>
<dbReference type="GO" id="GO:0004519">
    <property type="term" value="F:endonuclease activity"/>
    <property type="evidence" value="ECO:0007669"/>
    <property type="project" value="UniProtKB-KW"/>
</dbReference>
<keyword evidence="6" id="KW-0378">Hydrolase</keyword>
<dbReference type="OrthoDB" id="9811262at2"/>
<dbReference type="SMART" id="SM00477">
    <property type="entry name" value="NUC"/>
    <property type="match status" value="1"/>
</dbReference>
<gene>
    <name evidence="6" type="ORF">FBZ90_1365</name>
</gene>
<feature type="binding site" evidence="2">
    <location>
        <position position="149"/>
    </location>
    <ligand>
        <name>Mg(2+)</name>
        <dbReference type="ChEBI" id="CHEBI:18420"/>
        <note>catalytic</note>
    </ligand>
</feature>
<evidence type="ECO:0000313" key="7">
    <source>
        <dbReference type="Proteomes" id="UP000315751"/>
    </source>
</evidence>
<dbReference type="PANTHER" id="PTHR13966:SF5">
    <property type="entry name" value="ENDONUCLEASE G, MITOCHONDRIAL"/>
    <property type="match status" value="1"/>
</dbReference>
<dbReference type="InterPro" id="IPR040255">
    <property type="entry name" value="Non-specific_endonuclease"/>
</dbReference>
<dbReference type="PANTHER" id="PTHR13966">
    <property type="entry name" value="ENDONUCLEASE RELATED"/>
    <property type="match status" value="1"/>
</dbReference>
<dbReference type="GO" id="GO:0016787">
    <property type="term" value="F:hydrolase activity"/>
    <property type="evidence" value="ECO:0007669"/>
    <property type="project" value="InterPro"/>
</dbReference>
<evidence type="ECO:0000259" key="5">
    <source>
        <dbReference type="SMART" id="SM00892"/>
    </source>
</evidence>
<reference evidence="6 7" key="1">
    <citation type="submission" date="2019-06" db="EMBL/GenBank/DDBJ databases">
        <title>Genomic Encyclopedia of Type Strains, Phase IV (KMG-V): Genome sequencing to study the core and pangenomes of soil and plant-associated prokaryotes.</title>
        <authorList>
            <person name="Whitman W."/>
        </authorList>
    </citation>
    <scope>NUCLEOTIDE SEQUENCE [LARGE SCALE GENOMIC DNA]</scope>
    <source>
        <strain evidence="6 7">BR 11622</strain>
    </source>
</reference>
<comment type="caution">
    <text evidence="6">The sequence shown here is derived from an EMBL/GenBank/DDBJ whole genome shotgun (WGS) entry which is preliminary data.</text>
</comment>
<keyword evidence="6" id="KW-0540">Nuclease</keyword>
<feature type="domain" description="DNA/RNA non-specific endonuclease/pyrophosphatase/phosphodiesterase" evidence="5">
    <location>
        <begin position="53"/>
        <end position="249"/>
    </location>
</feature>
<keyword evidence="7" id="KW-1185">Reference proteome</keyword>
<dbReference type="InterPro" id="IPR044925">
    <property type="entry name" value="His-Me_finger_sf"/>
</dbReference>
<evidence type="ECO:0000256" key="2">
    <source>
        <dbReference type="PIRSR" id="PIRSR640255-2"/>
    </source>
</evidence>
<dbReference type="InterPro" id="IPR044929">
    <property type="entry name" value="DNA/RNA_non-sp_Endonuclease_sf"/>
</dbReference>
<dbReference type="Proteomes" id="UP000315751">
    <property type="component" value="Unassembled WGS sequence"/>
</dbReference>
<evidence type="ECO:0000256" key="1">
    <source>
        <dbReference type="PIRSR" id="PIRSR640255-1"/>
    </source>
</evidence>
<dbReference type="Gene3D" id="3.40.570.10">
    <property type="entry name" value="Extracellular Endonuclease, subunit A"/>
    <property type="match status" value="1"/>
</dbReference>
<name>A0A560GGQ4_9PROT</name>
<accession>A0A560GGQ4</accession>
<keyword evidence="6" id="KW-0255">Endonuclease</keyword>
<dbReference type="GO" id="GO:0003676">
    <property type="term" value="F:nucleic acid binding"/>
    <property type="evidence" value="ECO:0007669"/>
    <property type="project" value="InterPro"/>
</dbReference>
<dbReference type="AlphaFoldDB" id="A0A560GGQ4"/>
<dbReference type="RefSeq" id="WP_145736978.1">
    <property type="nucleotide sequence ID" value="NZ_VITR01000036.1"/>
</dbReference>
<proteinExistence type="predicted"/>
<evidence type="ECO:0000313" key="6">
    <source>
        <dbReference type="EMBL" id="TWB33102.1"/>
    </source>
</evidence>
<dbReference type="InterPro" id="IPR020821">
    <property type="entry name" value="ENPP1-3/EXOG-like_nuc-like"/>
</dbReference>
<organism evidence="6 7">
    <name type="scientific">Nitrospirillum amazonense</name>
    <dbReference type="NCBI Taxonomy" id="28077"/>
    <lineage>
        <taxon>Bacteria</taxon>
        <taxon>Pseudomonadati</taxon>
        <taxon>Pseudomonadota</taxon>
        <taxon>Alphaproteobacteria</taxon>
        <taxon>Rhodospirillales</taxon>
        <taxon>Azospirillaceae</taxon>
        <taxon>Nitrospirillum</taxon>
    </lineage>
</organism>
<dbReference type="SMART" id="SM00892">
    <property type="entry name" value="Endonuclease_NS"/>
    <property type="match status" value="1"/>
</dbReference>
<protein>
    <submittedName>
        <fullName evidence="6">Endonuclease G</fullName>
    </submittedName>
</protein>